<evidence type="ECO:0000256" key="2">
    <source>
        <dbReference type="ARBA" id="ARBA00022630"/>
    </source>
</evidence>
<evidence type="ECO:0000256" key="5">
    <source>
        <dbReference type="SAM" id="Phobius"/>
    </source>
</evidence>
<dbReference type="Pfam" id="PF21274">
    <property type="entry name" value="Rng_hyd_C"/>
    <property type="match status" value="1"/>
</dbReference>
<keyword evidence="5" id="KW-1133">Transmembrane helix</keyword>
<sequence>MSTTKQIDETIPLPGSKRTTFDFGFVDHSSIPFENASPPVIIIGSSMVGMFMGILLGYHGIHSISFDRHPSTAIHPRAALFLLRTVEVLRQLGLENLFISESERNFDLDAGMLVVEKLYQGKTIAAYQESDPEEVAQITPSKRLWLTQEMFEPLLHKNAATFGAQQRFGQVVEWYEEMDDGVIVIVRDTHTQEAKKYKTRYLIAADGNRSATRRNENIQWRGPGNLADSISINFKADLVPYLGTRAVHGVTYIMNADFTGGFRLDTGGKGGFLIVSKAKGRAAGFEPDSVSEHEARQMFKACSGIDAEECGFEVDFISYWTVAAYNADEYNSKGGRVFIMGDAAHVMPPSGGMGGNTGVADAYNLAWKMAYVLTNKASPNLLKTDSQERQPAGEFSMHQAFSRLVNRVFHGKGLECEKELPDLICELGYRYTSGAMVPSEENDMERSYENPHDPYVLPGGRLPHIWLAGEDGEKLSSLDLIERNFVLFTIDAGSPWLQASEKQGISINAYPINSSSQPYLDFDSSAKKAWKLKDGEALVVRPDGIIAWKAPKMTSGHDEQLAEALRIVLKG</sequence>
<keyword evidence="2" id="KW-0285">Flavoprotein</keyword>
<dbReference type="InterPro" id="IPR050641">
    <property type="entry name" value="RIFMO-like"/>
</dbReference>
<dbReference type="GO" id="GO:0016709">
    <property type="term" value="F:oxidoreductase activity, acting on paired donors, with incorporation or reduction of molecular oxygen, NAD(P)H as one donor, and incorporation of one atom of oxygen"/>
    <property type="evidence" value="ECO:0007669"/>
    <property type="project" value="UniProtKB-ARBA"/>
</dbReference>
<keyword evidence="3" id="KW-0274">FAD</keyword>
<dbReference type="AlphaFoldDB" id="A0A4S8YRF1"/>
<evidence type="ECO:0000256" key="1">
    <source>
        <dbReference type="ARBA" id="ARBA00001974"/>
    </source>
</evidence>
<reference evidence="7 8" key="1">
    <citation type="submission" date="2018-10" db="EMBL/GenBank/DDBJ databases">
        <title>Fifty Aureobasidium pullulans genomes reveal a recombining polyextremotolerant generalist.</title>
        <authorList>
            <person name="Gostincar C."/>
            <person name="Turk M."/>
            <person name="Zajc J."/>
            <person name="Gunde-Cimerman N."/>
        </authorList>
    </citation>
    <scope>NUCLEOTIDE SEQUENCE [LARGE SCALE GENOMIC DNA]</scope>
    <source>
        <strain evidence="7 8">EXF-10751</strain>
    </source>
</reference>
<dbReference type="Gene3D" id="3.40.30.120">
    <property type="match status" value="1"/>
</dbReference>
<evidence type="ECO:0000256" key="3">
    <source>
        <dbReference type="ARBA" id="ARBA00022827"/>
    </source>
</evidence>
<keyword evidence="5" id="KW-0812">Transmembrane</keyword>
<dbReference type="SUPFAM" id="SSF51905">
    <property type="entry name" value="FAD/NAD(P)-binding domain"/>
    <property type="match status" value="1"/>
</dbReference>
<dbReference type="Gene3D" id="3.30.9.10">
    <property type="entry name" value="D-Amino Acid Oxidase, subunit A, domain 2"/>
    <property type="match status" value="1"/>
</dbReference>
<evidence type="ECO:0000313" key="7">
    <source>
        <dbReference type="EMBL" id="THW57439.1"/>
    </source>
</evidence>
<accession>A0A4S8YRF1</accession>
<protein>
    <recommendedName>
        <fullName evidence="6">FAD-binding domain-containing protein</fullName>
    </recommendedName>
</protein>
<feature type="domain" description="FAD-binding" evidence="6">
    <location>
        <begin position="39"/>
        <end position="394"/>
    </location>
</feature>
<dbReference type="GO" id="GO:0071949">
    <property type="term" value="F:FAD binding"/>
    <property type="evidence" value="ECO:0007669"/>
    <property type="project" value="InterPro"/>
</dbReference>
<evidence type="ECO:0000259" key="6">
    <source>
        <dbReference type="Pfam" id="PF01494"/>
    </source>
</evidence>
<evidence type="ECO:0000313" key="8">
    <source>
        <dbReference type="Proteomes" id="UP000310421"/>
    </source>
</evidence>
<proteinExistence type="predicted"/>
<keyword evidence="5" id="KW-0472">Membrane</keyword>
<dbReference type="Gene3D" id="3.50.50.60">
    <property type="entry name" value="FAD/NAD(P)-binding domain"/>
    <property type="match status" value="1"/>
</dbReference>
<dbReference type="PANTHER" id="PTHR43004:SF19">
    <property type="entry name" value="BINDING MONOOXYGENASE, PUTATIVE (JCVI)-RELATED"/>
    <property type="match status" value="1"/>
</dbReference>
<comment type="cofactor">
    <cofactor evidence="1">
        <name>FAD</name>
        <dbReference type="ChEBI" id="CHEBI:57692"/>
    </cofactor>
</comment>
<dbReference type="PANTHER" id="PTHR43004">
    <property type="entry name" value="TRK SYSTEM POTASSIUM UPTAKE PROTEIN"/>
    <property type="match status" value="1"/>
</dbReference>
<name>A0A4S8YRF1_AURPU</name>
<dbReference type="EMBL" id="QZAN01000119">
    <property type="protein sequence ID" value="THW57439.1"/>
    <property type="molecule type" value="Genomic_DNA"/>
</dbReference>
<comment type="caution">
    <text evidence="7">The sequence shown here is derived from an EMBL/GenBank/DDBJ whole genome shotgun (WGS) entry which is preliminary data.</text>
</comment>
<dbReference type="InterPro" id="IPR036188">
    <property type="entry name" value="FAD/NAD-bd_sf"/>
</dbReference>
<keyword evidence="4" id="KW-0560">Oxidoreductase</keyword>
<organism evidence="7 8">
    <name type="scientific">Aureobasidium pullulans</name>
    <name type="common">Black yeast</name>
    <name type="synonym">Pullularia pullulans</name>
    <dbReference type="NCBI Taxonomy" id="5580"/>
    <lineage>
        <taxon>Eukaryota</taxon>
        <taxon>Fungi</taxon>
        <taxon>Dikarya</taxon>
        <taxon>Ascomycota</taxon>
        <taxon>Pezizomycotina</taxon>
        <taxon>Dothideomycetes</taxon>
        <taxon>Dothideomycetidae</taxon>
        <taxon>Dothideales</taxon>
        <taxon>Saccotheciaceae</taxon>
        <taxon>Aureobasidium</taxon>
    </lineage>
</organism>
<evidence type="ECO:0000256" key="4">
    <source>
        <dbReference type="ARBA" id="ARBA00023002"/>
    </source>
</evidence>
<feature type="transmembrane region" description="Helical" evidence="5">
    <location>
        <begin position="40"/>
        <end position="61"/>
    </location>
</feature>
<dbReference type="PRINTS" id="PR00420">
    <property type="entry name" value="RNGMNOXGNASE"/>
</dbReference>
<dbReference type="Proteomes" id="UP000310421">
    <property type="component" value="Unassembled WGS sequence"/>
</dbReference>
<dbReference type="InterPro" id="IPR002938">
    <property type="entry name" value="FAD-bd"/>
</dbReference>
<gene>
    <name evidence="7" type="ORF">D6D20_07981</name>
</gene>
<dbReference type="Pfam" id="PF01494">
    <property type="entry name" value="FAD_binding_3"/>
    <property type="match status" value="1"/>
</dbReference>